<evidence type="ECO:0000313" key="4">
    <source>
        <dbReference type="Proteomes" id="UP000727907"/>
    </source>
</evidence>
<sequence length="199" mass="21884">MLDPFYPVVPDSSWVLKLVPVGTKLIQLRIKDQQEAEVRRQVREAKAVCVQHGADLIVNDYWQVAIDEGCSWVHLGQEDLVDADVKAVRRAGIRIGVSTHDHAELDKGLAIDPDYVALGPVWPTVLKQMPWAPQGTERLAEWKKLIGDKPLVAIGGLTLERALLCLKSGADIVSVVGDIVNHADPVAQARAWIAATRRP</sequence>
<reference evidence="3 4" key="1">
    <citation type="submission" date="2021-06" db="EMBL/GenBank/DDBJ databases">
        <authorList>
            <person name="Lee D.H."/>
        </authorList>
    </citation>
    <scope>NUCLEOTIDE SEQUENCE [LARGE SCALE GENOMIC DNA]</scope>
    <source>
        <strain evidence="3 4">MMS21-HV4-11</strain>
    </source>
</reference>
<evidence type="ECO:0000313" key="3">
    <source>
        <dbReference type="EMBL" id="MBU8872780.1"/>
    </source>
</evidence>
<keyword evidence="1" id="KW-0784">Thiamine biosynthesis</keyword>
<evidence type="ECO:0000256" key="1">
    <source>
        <dbReference type="ARBA" id="ARBA00022977"/>
    </source>
</evidence>
<dbReference type="InterPro" id="IPR022998">
    <property type="entry name" value="ThiamineP_synth_TenI"/>
</dbReference>
<protein>
    <submittedName>
        <fullName evidence="3">Thiamine phosphate synthase</fullName>
        <ecNumber evidence="3">2.5.1.3</ecNumber>
    </submittedName>
</protein>
<dbReference type="NCBIfam" id="NF000734">
    <property type="entry name" value="PRK00043.1-5"/>
    <property type="match status" value="1"/>
</dbReference>
<dbReference type="EMBL" id="JAHOPB010000001">
    <property type="protein sequence ID" value="MBU8872780.1"/>
    <property type="molecule type" value="Genomic_DNA"/>
</dbReference>
<dbReference type="PANTHER" id="PTHR20857">
    <property type="entry name" value="THIAMINE-PHOSPHATE PYROPHOSPHORYLASE"/>
    <property type="match status" value="1"/>
</dbReference>
<dbReference type="EC" id="2.5.1.3" evidence="3"/>
<organism evidence="3 4">
    <name type="scientific">Reyranella humidisoli</name>
    <dbReference type="NCBI Taxonomy" id="2849149"/>
    <lineage>
        <taxon>Bacteria</taxon>
        <taxon>Pseudomonadati</taxon>
        <taxon>Pseudomonadota</taxon>
        <taxon>Alphaproteobacteria</taxon>
        <taxon>Hyphomicrobiales</taxon>
        <taxon>Reyranellaceae</taxon>
        <taxon>Reyranella</taxon>
    </lineage>
</organism>
<dbReference type="PANTHER" id="PTHR20857:SF15">
    <property type="entry name" value="THIAMINE-PHOSPHATE SYNTHASE"/>
    <property type="match status" value="1"/>
</dbReference>
<proteinExistence type="predicted"/>
<comment type="caution">
    <text evidence="3">The sequence shown here is derived from an EMBL/GenBank/DDBJ whole genome shotgun (WGS) entry which is preliminary data.</text>
</comment>
<dbReference type="Pfam" id="PF02581">
    <property type="entry name" value="TMP-TENI"/>
    <property type="match status" value="1"/>
</dbReference>
<dbReference type="GO" id="GO:0004789">
    <property type="term" value="F:thiamine-phosphate diphosphorylase activity"/>
    <property type="evidence" value="ECO:0007669"/>
    <property type="project" value="UniProtKB-EC"/>
</dbReference>
<evidence type="ECO:0000259" key="2">
    <source>
        <dbReference type="Pfam" id="PF02581"/>
    </source>
</evidence>
<keyword evidence="4" id="KW-1185">Reference proteome</keyword>
<accession>A0ABS6IFN1</accession>
<dbReference type="RefSeq" id="WP_216957069.1">
    <property type="nucleotide sequence ID" value="NZ_JAHOPB010000001.1"/>
</dbReference>
<name>A0ABS6IFN1_9HYPH</name>
<gene>
    <name evidence="3" type="ORF">KQ910_03355</name>
</gene>
<keyword evidence="3" id="KW-0808">Transferase</keyword>
<dbReference type="CDD" id="cd00564">
    <property type="entry name" value="TMP_TenI"/>
    <property type="match status" value="1"/>
</dbReference>
<feature type="domain" description="Thiamine phosphate synthase/TenI" evidence="2">
    <location>
        <begin position="13"/>
        <end position="179"/>
    </location>
</feature>
<dbReference type="Proteomes" id="UP000727907">
    <property type="component" value="Unassembled WGS sequence"/>
</dbReference>